<name>A0A3A1Y1F1_9GAMM</name>
<keyword evidence="5" id="KW-1185">Reference proteome</keyword>
<organism evidence="4 5">
    <name type="scientific">Psittacicella hinzii</name>
    <dbReference type="NCBI Taxonomy" id="2028575"/>
    <lineage>
        <taxon>Bacteria</taxon>
        <taxon>Pseudomonadati</taxon>
        <taxon>Pseudomonadota</taxon>
        <taxon>Gammaproteobacteria</taxon>
        <taxon>Pasteurellales</taxon>
        <taxon>Psittacicellaceae</taxon>
        <taxon>Psittacicella</taxon>
    </lineage>
</organism>
<sequence length="378" mass="43670">MRYIGNKEKLIERIYQEMLARNVVGKSFFDVFSGTTNVAKFFKKLDYKVISADIMYYSYVLQKAYVENNSEVNFAKLSSVIGDLKLDDVRPSNLKLGNVEVGNAERGNLQESNLSSSNLSKVLAYLNNLESKKGFIYDNYTPEGTSNLVSPRMYYTGENGVFIDKVRMQIEDWYQRDLLTESEYFILLASLIETVPFYANISGVYAAFNKKWDPRALKPMYLREPEIILNAQQNECYQGDAVELIDKVEADIFYLDPPYNKRQYAPNYHLLETIAKYDSPEIKGVSGMRDYSLQKSKFCNALTALDELEKFVKYGKYKHLVLSYNNEGIMPEGSIIEVLKSENSHLEVVDFDYLRFKSNKHASSQKQFIKEKLYILSK</sequence>
<evidence type="ECO:0000256" key="3">
    <source>
        <dbReference type="ARBA" id="ARBA00022691"/>
    </source>
</evidence>
<evidence type="ECO:0000313" key="4">
    <source>
        <dbReference type="EMBL" id="RIY31119.1"/>
    </source>
</evidence>
<dbReference type="GO" id="GO:0009007">
    <property type="term" value="F:site-specific DNA-methyltransferase (adenine-specific) activity"/>
    <property type="evidence" value="ECO:0007669"/>
    <property type="project" value="UniProtKB-EC"/>
</dbReference>
<dbReference type="AlphaFoldDB" id="A0A3A1Y1F1"/>
<keyword evidence="3" id="KW-0949">S-adenosyl-L-methionine</keyword>
<accession>A0A3A1Y1F1</accession>
<dbReference type="Pfam" id="PF02086">
    <property type="entry name" value="MethyltransfD12"/>
    <property type="match status" value="2"/>
</dbReference>
<dbReference type="GO" id="GO:0009307">
    <property type="term" value="P:DNA restriction-modification system"/>
    <property type="evidence" value="ECO:0007669"/>
    <property type="project" value="InterPro"/>
</dbReference>
<dbReference type="GO" id="GO:0032259">
    <property type="term" value="P:methylation"/>
    <property type="evidence" value="ECO:0007669"/>
    <property type="project" value="UniProtKB-KW"/>
</dbReference>
<comment type="caution">
    <text evidence="4">The sequence shown here is derived from an EMBL/GenBank/DDBJ whole genome shotgun (WGS) entry which is preliminary data.</text>
</comment>
<evidence type="ECO:0000256" key="1">
    <source>
        <dbReference type="ARBA" id="ARBA00022603"/>
    </source>
</evidence>
<keyword evidence="1 4" id="KW-0489">Methyltransferase</keyword>
<dbReference type="RefSeq" id="WP_119525739.1">
    <property type="nucleotide sequence ID" value="NZ_NRHC01000129.1"/>
</dbReference>
<reference evidence="4 5" key="1">
    <citation type="submission" date="2017-08" db="EMBL/GenBank/DDBJ databases">
        <title>Reclassification of Bisgaard taxon 37 and 44.</title>
        <authorList>
            <person name="Christensen H."/>
        </authorList>
    </citation>
    <scope>NUCLEOTIDE SEQUENCE [LARGE SCALE GENOMIC DNA]</scope>
    <source>
        <strain evidence="4 5">B96_3</strain>
    </source>
</reference>
<dbReference type="SUPFAM" id="SSF53335">
    <property type="entry name" value="S-adenosyl-L-methionine-dependent methyltransferases"/>
    <property type="match status" value="1"/>
</dbReference>
<protein>
    <submittedName>
        <fullName evidence="4">DNA methyltransferase</fullName>
    </submittedName>
</protein>
<dbReference type="EMBL" id="NRHC01000129">
    <property type="protein sequence ID" value="RIY31119.1"/>
    <property type="molecule type" value="Genomic_DNA"/>
</dbReference>
<evidence type="ECO:0000313" key="5">
    <source>
        <dbReference type="Proteomes" id="UP000265691"/>
    </source>
</evidence>
<dbReference type="InterPro" id="IPR012327">
    <property type="entry name" value="MeTrfase_D12"/>
</dbReference>
<dbReference type="InterPro" id="IPR029063">
    <property type="entry name" value="SAM-dependent_MTases_sf"/>
</dbReference>
<dbReference type="Proteomes" id="UP000265691">
    <property type="component" value="Unassembled WGS sequence"/>
</dbReference>
<proteinExistence type="predicted"/>
<dbReference type="OrthoDB" id="9805629at2"/>
<evidence type="ECO:0000256" key="2">
    <source>
        <dbReference type="ARBA" id="ARBA00022679"/>
    </source>
</evidence>
<gene>
    <name evidence="4" type="ORF">CKF54_07520</name>
</gene>
<keyword evidence="2 4" id="KW-0808">Transferase</keyword>